<dbReference type="Gene3D" id="3.10.10.10">
    <property type="entry name" value="HIV Type 1 Reverse Transcriptase, subunit A, domain 1"/>
    <property type="match status" value="1"/>
</dbReference>
<keyword evidence="3" id="KW-1185">Reference proteome</keyword>
<evidence type="ECO:0000313" key="2">
    <source>
        <dbReference type="EMBL" id="OWY92420.1"/>
    </source>
</evidence>
<dbReference type="PANTHER" id="PTHR37984">
    <property type="entry name" value="PROTEIN CBG26694"/>
    <property type="match status" value="1"/>
</dbReference>
<name>A0A225UHI0_9STRA</name>
<feature type="compositionally biased region" description="Acidic residues" evidence="1">
    <location>
        <begin position="171"/>
        <end position="191"/>
    </location>
</feature>
<organism evidence="2 3">
    <name type="scientific">Phytophthora megakarya</name>
    <dbReference type="NCBI Taxonomy" id="4795"/>
    <lineage>
        <taxon>Eukaryota</taxon>
        <taxon>Sar</taxon>
        <taxon>Stramenopiles</taxon>
        <taxon>Oomycota</taxon>
        <taxon>Peronosporomycetes</taxon>
        <taxon>Peronosporales</taxon>
        <taxon>Peronosporaceae</taxon>
        <taxon>Phytophthora</taxon>
    </lineage>
</organism>
<dbReference type="PANTHER" id="PTHR37984:SF5">
    <property type="entry name" value="PROTEIN NYNRIN-LIKE"/>
    <property type="match status" value="1"/>
</dbReference>
<evidence type="ECO:0008006" key="4">
    <source>
        <dbReference type="Google" id="ProtNLM"/>
    </source>
</evidence>
<dbReference type="InterPro" id="IPR043502">
    <property type="entry name" value="DNA/RNA_pol_sf"/>
</dbReference>
<dbReference type="InterPro" id="IPR050951">
    <property type="entry name" value="Retrovirus_Pol_polyprotein"/>
</dbReference>
<evidence type="ECO:0000256" key="1">
    <source>
        <dbReference type="SAM" id="MobiDB-lite"/>
    </source>
</evidence>
<dbReference type="AlphaFoldDB" id="A0A225UHI0"/>
<dbReference type="EMBL" id="NBNE01018103">
    <property type="protein sequence ID" value="OWY92420.1"/>
    <property type="molecule type" value="Genomic_DNA"/>
</dbReference>
<comment type="caution">
    <text evidence="2">The sequence shown here is derived from an EMBL/GenBank/DDBJ whole genome shotgun (WGS) entry which is preliminary data.</text>
</comment>
<dbReference type="SUPFAM" id="SSF56672">
    <property type="entry name" value="DNA/RNA polymerases"/>
    <property type="match status" value="1"/>
</dbReference>
<feature type="region of interest" description="Disordered" evidence="1">
    <location>
        <begin position="169"/>
        <end position="202"/>
    </location>
</feature>
<dbReference type="Proteomes" id="UP000198211">
    <property type="component" value="Unassembled WGS sequence"/>
</dbReference>
<reference evidence="3" key="1">
    <citation type="submission" date="2017-03" db="EMBL/GenBank/DDBJ databases">
        <title>Phytopthora megakarya and P. palmivora, two closely related causual agents of cacao black pod achieved similar genome size and gene model numbers by different mechanisms.</title>
        <authorList>
            <person name="Ali S."/>
            <person name="Shao J."/>
            <person name="Larry D.J."/>
            <person name="Kronmiller B."/>
            <person name="Shen D."/>
            <person name="Strem M.D."/>
            <person name="Melnick R.L."/>
            <person name="Guiltinan M.J."/>
            <person name="Tyler B.M."/>
            <person name="Meinhardt L.W."/>
            <person name="Bailey B.A."/>
        </authorList>
    </citation>
    <scope>NUCLEOTIDE SEQUENCE [LARGE SCALE GENOMIC DNA]</scope>
    <source>
        <strain evidence="3">zdho120</strain>
    </source>
</reference>
<protein>
    <recommendedName>
        <fullName evidence="4">Reverse transcriptase</fullName>
    </recommendedName>
</protein>
<sequence length="414" mass="46783">MNIPRREWLTFKVSKKHPSPKTHDVWIRRTESIVPTVTSYRKSWPYRVRLTDITDHTVPLSNIDMGSAMTSSARCRIHSVKYTEWQVLAYAEARDKDLYKKEEKLYEQWLATQPSAVTRPEYTYPTSILQHEEDGPVGDNYVHEDRGDVQRSTMEENADIWVATTGVTTEVSEDDSSCSEGSSDDTLELEFPEATPDPNSGSDVRILEKSFISVVKVITTKGYESAEDDVIYVHEPADVELTDYAQELAFLPDFSDHSPTELDFSAANVLNSALSVDDQAKLVNVLKTHKNIMIACGNALPPPAYGVVCDINVEDHAPIKQRARRIPIRYLQKLYELLKGLLKANLVSFSDSQWASPIVIVLKKNGEDIRLCIDYNMVNSVTAIMEYAMPLVDDLLTDLDSYLCQRILGHNDDS</sequence>
<proteinExistence type="predicted"/>
<evidence type="ECO:0000313" key="3">
    <source>
        <dbReference type="Proteomes" id="UP000198211"/>
    </source>
</evidence>
<gene>
    <name evidence="2" type="ORF">PHMEG_00038593</name>
</gene>
<dbReference type="OrthoDB" id="128850at2759"/>
<accession>A0A225UHI0</accession>